<dbReference type="AlphaFoldDB" id="A0A5N5GAY8"/>
<reference evidence="2 3" key="1">
    <citation type="submission" date="2019-09" db="EMBL/GenBank/DDBJ databases">
        <authorList>
            <person name="Ou C."/>
        </authorList>
    </citation>
    <scope>NUCLEOTIDE SEQUENCE [LARGE SCALE GENOMIC DNA]</scope>
    <source>
        <strain evidence="2">S2</strain>
        <tissue evidence="2">Leaf</tissue>
    </source>
</reference>
<organism evidence="2 3">
    <name type="scientific">Pyrus ussuriensis x Pyrus communis</name>
    <dbReference type="NCBI Taxonomy" id="2448454"/>
    <lineage>
        <taxon>Eukaryota</taxon>
        <taxon>Viridiplantae</taxon>
        <taxon>Streptophyta</taxon>
        <taxon>Embryophyta</taxon>
        <taxon>Tracheophyta</taxon>
        <taxon>Spermatophyta</taxon>
        <taxon>Magnoliopsida</taxon>
        <taxon>eudicotyledons</taxon>
        <taxon>Gunneridae</taxon>
        <taxon>Pentapetalae</taxon>
        <taxon>rosids</taxon>
        <taxon>fabids</taxon>
        <taxon>Rosales</taxon>
        <taxon>Rosaceae</taxon>
        <taxon>Amygdaloideae</taxon>
        <taxon>Maleae</taxon>
        <taxon>Pyrus</taxon>
    </lineage>
</organism>
<evidence type="ECO:0000313" key="2">
    <source>
        <dbReference type="EMBL" id="KAB2612576.1"/>
    </source>
</evidence>
<dbReference type="OrthoDB" id="1907061at2759"/>
<protein>
    <submittedName>
        <fullName evidence="2">Seed biotin-containing protein SBP65-like</fullName>
    </submittedName>
</protein>
<reference evidence="2 3" key="3">
    <citation type="submission" date="2019-11" db="EMBL/GenBank/DDBJ databases">
        <title>A de novo genome assembly of a pear dwarfing rootstock.</title>
        <authorList>
            <person name="Wang F."/>
            <person name="Wang J."/>
            <person name="Li S."/>
            <person name="Zhang Y."/>
            <person name="Fang M."/>
            <person name="Ma L."/>
            <person name="Zhao Y."/>
            <person name="Jiang S."/>
        </authorList>
    </citation>
    <scope>NUCLEOTIDE SEQUENCE [LARGE SCALE GENOMIC DNA]</scope>
    <source>
        <strain evidence="2">S2</strain>
        <tissue evidence="2">Leaf</tissue>
    </source>
</reference>
<dbReference type="EMBL" id="SMOL01000458">
    <property type="protein sequence ID" value="KAB2612576.1"/>
    <property type="molecule type" value="Genomic_DNA"/>
</dbReference>
<evidence type="ECO:0000313" key="3">
    <source>
        <dbReference type="Proteomes" id="UP000327157"/>
    </source>
</evidence>
<evidence type="ECO:0000256" key="1">
    <source>
        <dbReference type="SAM" id="MobiDB-lite"/>
    </source>
</evidence>
<gene>
    <name evidence="2" type="ORF">D8674_034892</name>
</gene>
<proteinExistence type="predicted"/>
<sequence length="111" mass="12514">MASEQQQRRENTTLEREVYIQKDKVPKMTTHFEALTVHTADTSAGRKDTSLDSSSKQSSQHDDKVASMRSGNTVGDVEMGKARETYEIGSHKLESFRDTCQQGMRTMRIAS</sequence>
<feature type="region of interest" description="Disordered" evidence="1">
    <location>
        <begin position="37"/>
        <end position="80"/>
    </location>
</feature>
<name>A0A5N5GAY8_9ROSA</name>
<accession>A0A5N5GAY8</accession>
<comment type="caution">
    <text evidence="2">The sequence shown here is derived from an EMBL/GenBank/DDBJ whole genome shotgun (WGS) entry which is preliminary data.</text>
</comment>
<reference evidence="3" key="2">
    <citation type="submission" date="2019-10" db="EMBL/GenBank/DDBJ databases">
        <title>A de novo genome assembly of a pear dwarfing rootstock.</title>
        <authorList>
            <person name="Wang F."/>
            <person name="Wang J."/>
            <person name="Li S."/>
            <person name="Zhang Y."/>
            <person name="Fang M."/>
            <person name="Ma L."/>
            <person name="Zhao Y."/>
            <person name="Jiang S."/>
        </authorList>
    </citation>
    <scope>NUCLEOTIDE SEQUENCE [LARGE SCALE GENOMIC DNA]</scope>
</reference>
<keyword evidence="3" id="KW-1185">Reference proteome</keyword>
<dbReference type="Proteomes" id="UP000327157">
    <property type="component" value="Chromosome 9"/>
</dbReference>